<accession>A0A1H0M4C2</accession>
<dbReference type="STRING" id="1052260.SAMN05660199_02514"/>
<dbReference type="RefSeq" id="WP_091245404.1">
    <property type="nucleotide sequence ID" value="NZ_FNIR01000007.1"/>
</dbReference>
<protein>
    <submittedName>
        <fullName evidence="1">Uncharacterized protein</fullName>
    </submittedName>
</protein>
<gene>
    <name evidence="1" type="ORF">SAMN05660199_02514</name>
</gene>
<sequence>MTQGGSAPVPCPACGGTDFERGSIDDVSRGDVRWMAGEPRRSWRDRAVPRGRSTGVVALRCVQCSRLELYAR</sequence>
<dbReference type="OrthoDB" id="7573292at2"/>
<dbReference type="Proteomes" id="UP000199088">
    <property type="component" value="Unassembled WGS sequence"/>
</dbReference>
<reference evidence="2" key="1">
    <citation type="submission" date="2016-10" db="EMBL/GenBank/DDBJ databases">
        <authorList>
            <person name="Varghese N."/>
            <person name="Submissions S."/>
        </authorList>
    </citation>
    <scope>NUCLEOTIDE SEQUENCE [LARGE SCALE GENOMIC DNA]</scope>
    <source>
        <strain evidence="2">DSM 45843</strain>
    </source>
</reference>
<evidence type="ECO:0000313" key="1">
    <source>
        <dbReference type="EMBL" id="SDO75066.1"/>
    </source>
</evidence>
<keyword evidence="2" id="KW-1185">Reference proteome</keyword>
<proteinExistence type="predicted"/>
<evidence type="ECO:0000313" key="2">
    <source>
        <dbReference type="Proteomes" id="UP000199088"/>
    </source>
</evidence>
<name>A0A1H0M4C2_9ACTN</name>
<dbReference type="EMBL" id="FNIR01000007">
    <property type="protein sequence ID" value="SDO75066.1"/>
    <property type="molecule type" value="Genomic_DNA"/>
</dbReference>
<organism evidence="1 2">
    <name type="scientific">Klenkia soli</name>
    <dbReference type="NCBI Taxonomy" id="1052260"/>
    <lineage>
        <taxon>Bacteria</taxon>
        <taxon>Bacillati</taxon>
        <taxon>Actinomycetota</taxon>
        <taxon>Actinomycetes</taxon>
        <taxon>Geodermatophilales</taxon>
        <taxon>Geodermatophilaceae</taxon>
        <taxon>Klenkia</taxon>
    </lineage>
</organism>
<dbReference type="AlphaFoldDB" id="A0A1H0M4C2"/>